<accession>A0A430AVC3</accession>
<protein>
    <submittedName>
        <fullName evidence="1">Uncharacterized protein</fullName>
    </submittedName>
</protein>
<sequence>MYRRLKNKKIKNISSVLQILKTGRNVLLTKEGDALMRVDYMLYYFLKRKYFEINKKDEKYK</sequence>
<reference evidence="1 2" key="1">
    <citation type="submission" date="2017-05" db="EMBL/GenBank/DDBJ databases">
        <title>Vagococcus spp. assemblies.</title>
        <authorList>
            <person name="Gulvik C.A."/>
        </authorList>
    </citation>
    <scope>NUCLEOTIDE SEQUENCE [LARGE SCALE GENOMIC DNA]</scope>
    <source>
        <strain evidence="1 2">SS1714</strain>
    </source>
</reference>
<gene>
    <name evidence="1" type="ORF">CBF28_11605</name>
</gene>
<proteinExistence type="predicted"/>
<dbReference type="Proteomes" id="UP000288028">
    <property type="component" value="Unassembled WGS sequence"/>
</dbReference>
<name>A0A430AVC3_9ENTE</name>
<dbReference type="EMBL" id="NGKB01000012">
    <property type="protein sequence ID" value="RSU12010.1"/>
    <property type="molecule type" value="Genomic_DNA"/>
</dbReference>
<keyword evidence="2" id="KW-1185">Reference proteome</keyword>
<evidence type="ECO:0000313" key="2">
    <source>
        <dbReference type="Proteomes" id="UP000288028"/>
    </source>
</evidence>
<comment type="caution">
    <text evidence="1">The sequence shown here is derived from an EMBL/GenBank/DDBJ whole genome shotgun (WGS) entry which is preliminary data.</text>
</comment>
<organism evidence="1 2">
    <name type="scientific">Vagococcus carniphilus</name>
    <dbReference type="NCBI Taxonomy" id="218144"/>
    <lineage>
        <taxon>Bacteria</taxon>
        <taxon>Bacillati</taxon>
        <taxon>Bacillota</taxon>
        <taxon>Bacilli</taxon>
        <taxon>Lactobacillales</taxon>
        <taxon>Enterococcaceae</taxon>
        <taxon>Vagococcus</taxon>
    </lineage>
</organism>
<evidence type="ECO:0000313" key="1">
    <source>
        <dbReference type="EMBL" id="RSU12010.1"/>
    </source>
</evidence>
<dbReference type="AlphaFoldDB" id="A0A430AVC3"/>